<feature type="region of interest" description="Disordered" evidence="1">
    <location>
        <begin position="179"/>
        <end position="244"/>
    </location>
</feature>
<keyword evidence="3" id="KW-1185">Reference proteome</keyword>
<feature type="compositionally biased region" description="Low complexity" evidence="1">
    <location>
        <begin position="831"/>
        <end position="841"/>
    </location>
</feature>
<dbReference type="AlphaFoldDB" id="A0A1M2VZU9"/>
<feature type="compositionally biased region" description="Polar residues" evidence="1">
    <location>
        <begin position="455"/>
        <end position="469"/>
    </location>
</feature>
<evidence type="ECO:0000313" key="3">
    <source>
        <dbReference type="Proteomes" id="UP000184267"/>
    </source>
</evidence>
<proteinExistence type="predicted"/>
<gene>
    <name evidence="2" type="ORF">TRAPUB_10344</name>
</gene>
<organism evidence="2 3">
    <name type="scientific">Trametes pubescens</name>
    <name type="common">White-rot fungus</name>
    <dbReference type="NCBI Taxonomy" id="154538"/>
    <lineage>
        <taxon>Eukaryota</taxon>
        <taxon>Fungi</taxon>
        <taxon>Dikarya</taxon>
        <taxon>Basidiomycota</taxon>
        <taxon>Agaricomycotina</taxon>
        <taxon>Agaricomycetes</taxon>
        <taxon>Polyporales</taxon>
        <taxon>Polyporaceae</taxon>
        <taxon>Trametes</taxon>
    </lineage>
</organism>
<evidence type="ECO:0000313" key="2">
    <source>
        <dbReference type="EMBL" id="OJT13118.1"/>
    </source>
</evidence>
<feature type="compositionally biased region" description="Low complexity" evidence="1">
    <location>
        <begin position="492"/>
        <end position="504"/>
    </location>
</feature>
<feature type="compositionally biased region" description="Pro residues" evidence="1">
    <location>
        <begin position="530"/>
        <end position="546"/>
    </location>
</feature>
<feature type="compositionally biased region" description="Pro residues" evidence="1">
    <location>
        <begin position="417"/>
        <end position="431"/>
    </location>
</feature>
<feature type="compositionally biased region" description="Acidic residues" evidence="1">
    <location>
        <begin position="875"/>
        <end position="892"/>
    </location>
</feature>
<feature type="region of interest" description="Disordered" evidence="1">
    <location>
        <begin position="266"/>
        <end position="287"/>
    </location>
</feature>
<feature type="compositionally biased region" description="Pro residues" evidence="1">
    <location>
        <begin position="151"/>
        <end position="160"/>
    </location>
</feature>
<sequence>MTSPFDRDFDQWIQSSSSGGGERPSLDGAFSNFSVQATFAAASLQGGYRAEYRHLQDQGHSDTHSSGPSYSPPPPSQAYPLQESSSFDDAPARDLHSAFGYPQEWTEGATTGVDPSQVLWAGRPSASSSSSSSADPPLVNPSVAPSALSQPPRPQVPPPALVHSRLDFFLQPASFTPAPHAHNLPCHSSSSTAGEPQKGPRGDRKRARDDKENDTSYTSTPSSRPEKRVRHGEEQPGHNMPTATISQPVLAPAMCYNTSNATARTQLATPERVSERPHSRSDYLSSRYATHPANDHVRLPTGSSPHSQERGVIGDISSNSFEAAYPGTSSRTASASLLPHLGRFGHFPQGSARPGRWNTENAAYQPQHNGGSNAHPPFMGAHAPTQGDGYHHAPRMDAPYSYPPPAVPWSLLHAAPPIPDARPTRPSPDVIPPSLSRHSPLQRSQRTLAPRAPALQNTTPASTSATPQGERSVAQELYPGSNSIEAQRRRALGAARRTQARRTAVSPRAPLGSPPANIPSSSPVVQQHLPPAPKPTKPVRRNPPPVAATQDATTHKFPCPMPAIVAENPGRYAASTSPLVHCRLGLGADAQFSRQCDSERHFQGEHLAVRYRLLRGPHRGCGAFSRRDALKRHVEGCRKWPGAPRVLGRLEVLMPCWKSSEWHEACSARDRRKWEKYLGEHGVLVYECECCKVRGEDAESAGAPSRACTPEETPVKIKEEEVDEAGVLYRSESQPHSDTAYESEEDAPCAPMATTGGEPQITQEQAFDEDGRDLYFPNDPWVGFGGEDGEAGTDSDTSGSEHAGDTGGPAAVQAPEEDSGSHMSQAHAPDDTAASPSAPAHNRADNWPSSPPQTETLADPGPIQDTFTNTWDSLVSDEDEYDADADGSDSETDAYPVEGLQQRQPAGLVVE</sequence>
<evidence type="ECO:0000256" key="1">
    <source>
        <dbReference type="SAM" id="MobiDB-lite"/>
    </source>
</evidence>
<feature type="region of interest" description="Disordered" evidence="1">
    <location>
        <begin position="417"/>
        <end position="555"/>
    </location>
</feature>
<feature type="region of interest" description="Disordered" evidence="1">
    <location>
        <begin position="355"/>
        <end position="397"/>
    </location>
</feature>
<feature type="compositionally biased region" description="Basic and acidic residues" evidence="1">
    <location>
        <begin position="198"/>
        <end position="214"/>
    </location>
</feature>
<feature type="region of interest" description="Disordered" evidence="1">
    <location>
        <begin position="50"/>
        <end position="160"/>
    </location>
</feature>
<feature type="region of interest" description="Disordered" evidence="1">
    <location>
        <begin position="726"/>
        <end position="757"/>
    </location>
</feature>
<dbReference type="OMA" id="NDPWVGF"/>
<feature type="compositionally biased region" description="Basic and acidic residues" evidence="1">
    <location>
        <begin position="272"/>
        <end position="281"/>
    </location>
</feature>
<reference evidence="2 3" key="1">
    <citation type="submission" date="2016-10" db="EMBL/GenBank/DDBJ databases">
        <title>Genome sequence of the basidiomycete white-rot fungus Trametes pubescens.</title>
        <authorList>
            <person name="Makela M.R."/>
            <person name="Granchi Z."/>
            <person name="Peng M."/>
            <person name="De Vries R.P."/>
            <person name="Grigoriev I."/>
            <person name="Riley R."/>
            <person name="Hilden K."/>
        </authorList>
    </citation>
    <scope>NUCLEOTIDE SEQUENCE [LARGE SCALE GENOMIC DNA]</scope>
    <source>
        <strain evidence="2 3">FBCC735</strain>
    </source>
</reference>
<feature type="compositionally biased region" description="Polar residues" evidence="1">
    <location>
        <begin position="358"/>
        <end position="372"/>
    </location>
</feature>
<comment type="caution">
    <text evidence="2">The sequence shown here is derived from an EMBL/GenBank/DDBJ whole genome shotgun (WGS) entry which is preliminary data.</text>
</comment>
<feature type="compositionally biased region" description="Basic and acidic residues" evidence="1">
    <location>
        <begin position="1"/>
        <end position="10"/>
    </location>
</feature>
<dbReference type="OrthoDB" id="10578973at2759"/>
<feature type="compositionally biased region" description="Polar residues" evidence="1">
    <location>
        <begin position="436"/>
        <end position="447"/>
    </location>
</feature>
<accession>A0A1M2VZU9</accession>
<protein>
    <submittedName>
        <fullName evidence="2">Uncharacterized protein</fullName>
    </submittedName>
</protein>
<feature type="region of interest" description="Disordered" evidence="1">
    <location>
        <begin position="771"/>
        <end position="911"/>
    </location>
</feature>
<feature type="compositionally biased region" description="Low complexity" evidence="1">
    <location>
        <begin position="125"/>
        <end position="134"/>
    </location>
</feature>
<name>A0A1M2VZU9_TRAPU</name>
<dbReference type="Proteomes" id="UP000184267">
    <property type="component" value="Unassembled WGS sequence"/>
</dbReference>
<feature type="region of interest" description="Disordered" evidence="1">
    <location>
        <begin position="1"/>
        <end position="29"/>
    </location>
</feature>
<feature type="compositionally biased region" description="Basic and acidic residues" evidence="1">
    <location>
        <begin position="50"/>
        <end position="63"/>
    </location>
</feature>
<dbReference type="EMBL" id="MNAD01000427">
    <property type="protein sequence ID" value="OJT13118.1"/>
    <property type="molecule type" value="Genomic_DNA"/>
</dbReference>